<keyword evidence="10" id="KW-0472">Membrane</keyword>
<gene>
    <name evidence="13" type="ORF">LPJ53_001435</name>
</gene>
<dbReference type="Proteomes" id="UP001149813">
    <property type="component" value="Unassembled WGS sequence"/>
</dbReference>
<dbReference type="InterPro" id="IPR036286">
    <property type="entry name" value="LexA/Signal_pep-like_sf"/>
</dbReference>
<dbReference type="EMBL" id="JANBOJ010000036">
    <property type="protein sequence ID" value="KAJ1724283.1"/>
    <property type="molecule type" value="Genomic_DNA"/>
</dbReference>
<evidence type="ECO:0000256" key="2">
    <source>
        <dbReference type="ARBA" id="ARBA00007066"/>
    </source>
</evidence>
<dbReference type="PRINTS" id="PR00727">
    <property type="entry name" value="LEADERPTASE"/>
</dbReference>
<dbReference type="InterPro" id="IPR037730">
    <property type="entry name" value="IMP2"/>
</dbReference>
<dbReference type="InterPro" id="IPR019533">
    <property type="entry name" value="Peptidase_S26"/>
</dbReference>
<dbReference type="PANTHER" id="PTHR46041">
    <property type="entry name" value="MITOCHONDRIAL INNER MEMBRANE PROTEASE SUBUNIT 2"/>
    <property type="match status" value="1"/>
</dbReference>
<dbReference type="AlphaFoldDB" id="A0A9W7Y5E2"/>
<evidence type="ECO:0000259" key="12">
    <source>
        <dbReference type="Pfam" id="PF10502"/>
    </source>
</evidence>
<protein>
    <recommendedName>
        <fullName evidence="3">Mitochondrial inner membrane protease subunit 2</fullName>
    </recommendedName>
</protein>
<keyword evidence="14" id="KW-1185">Reference proteome</keyword>
<comment type="subcellular location">
    <subcellularLocation>
        <location evidence="1">Mitochondrion inner membrane</location>
        <topology evidence="1">Single-pass membrane protein</topology>
    </subcellularLocation>
</comment>
<keyword evidence="7" id="KW-0378">Hydrolase</keyword>
<dbReference type="SUPFAM" id="SSF51306">
    <property type="entry name" value="LexA/Signal peptidase"/>
    <property type="match status" value="1"/>
</dbReference>
<keyword evidence="6" id="KW-0999">Mitochondrion inner membrane</keyword>
<evidence type="ECO:0000313" key="14">
    <source>
        <dbReference type="Proteomes" id="UP001149813"/>
    </source>
</evidence>
<evidence type="ECO:0000256" key="3">
    <source>
        <dbReference type="ARBA" id="ARBA00013650"/>
    </source>
</evidence>
<dbReference type="CDD" id="cd06530">
    <property type="entry name" value="S26_SPase_I"/>
    <property type="match status" value="1"/>
</dbReference>
<keyword evidence="5" id="KW-0812">Transmembrane</keyword>
<dbReference type="FunFam" id="2.10.109.10:FF:000005">
    <property type="entry name" value="Mitochondrial inner membrane protease subunit"/>
    <property type="match status" value="1"/>
</dbReference>
<evidence type="ECO:0000256" key="7">
    <source>
        <dbReference type="ARBA" id="ARBA00022801"/>
    </source>
</evidence>
<proteinExistence type="inferred from homology"/>
<evidence type="ECO:0000256" key="10">
    <source>
        <dbReference type="ARBA" id="ARBA00023136"/>
    </source>
</evidence>
<dbReference type="GO" id="GO:0006465">
    <property type="term" value="P:signal peptide processing"/>
    <property type="evidence" value="ECO:0007669"/>
    <property type="project" value="InterPro"/>
</dbReference>
<evidence type="ECO:0000256" key="6">
    <source>
        <dbReference type="ARBA" id="ARBA00022792"/>
    </source>
</evidence>
<dbReference type="Gene3D" id="2.10.109.10">
    <property type="entry name" value="Umud Fragment, subunit A"/>
    <property type="match status" value="1"/>
</dbReference>
<dbReference type="GO" id="GO:0042720">
    <property type="term" value="C:mitochondrial inner membrane peptidase complex"/>
    <property type="evidence" value="ECO:0007669"/>
    <property type="project" value="InterPro"/>
</dbReference>
<evidence type="ECO:0000256" key="4">
    <source>
        <dbReference type="ARBA" id="ARBA00022670"/>
    </source>
</evidence>
<feature type="active site" evidence="11">
    <location>
        <position position="91"/>
    </location>
</feature>
<keyword evidence="9" id="KW-0496">Mitochondrion</keyword>
<sequence length="183" mass="20105">MHSKAKLVLRRAAGATGALSVFIFVADNVVSLQMVSGRSMQPALNPDSNMLWRDVLLMDKRVREGTNESLLRRGDIVTFRAPTNPNRLLIKRIIALPHDCVVPLASADSYVRVPKGQCWVEGDESFHSGDSNTFGPIPLALVTGKAITPVWPPWRFAASISGVPEWKLGRVFENGRSSLAESR</sequence>
<feature type="active site" evidence="11">
    <location>
        <position position="39"/>
    </location>
</feature>
<evidence type="ECO:0000256" key="11">
    <source>
        <dbReference type="PIRSR" id="PIRSR600223-1"/>
    </source>
</evidence>
<accession>A0A9W7Y5E2</accession>
<dbReference type="OrthoDB" id="308440at2759"/>
<evidence type="ECO:0000256" key="9">
    <source>
        <dbReference type="ARBA" id="ARBA00023128"/>
    </source>
</evidence>
<reference evidence="13" key="1">
    <citation type="submission" date="2022-07" db="EMBL/GenBank/DDBJ databases">
        <title>Phylogenomic reconstructions and comparative analyses of Kickxellomycotina fungi.</title>
        <authorList>
            <person name="Reynolds N.K."/>
            <person name="Stajich J.E."/>
            <person name="Barry K."/>
            <person name="Grigoriev I.V."/>
            <person name="Crous P."/>
            <person name="Smith M.E."/>
        </authorList>
    </citation>
    <scope>NUCLEOTIDE SEQUENCE</scope>
    <source>
        <strain evidence="13">NBRC 32514</strain>
    </source>
</reference>
<dbReference type="Pfam" id="PF10502">
    <property type="entry name" value="Peptidase_S26"/>
    <property type="match status" value="2"/>
</dbReference>
<dbReference type="GO" id="GO:0004252">
    <property type="term" value="F:serine-type endopeptidase activity"/>
    <property type="evidence" value="ECO:0007669"/>
    <property type="project" value="InterPro"/>
</dbReference>
<keyword evidence="8" id="KW-1133">Transmembrane helix</keyword>
<feature type="domain" description="Peptidase S26" evidence="12">
    <location>
        <begin position="18"/>
        <end position="101"/>
    </location>
</feature>
<evidence type="ECO:0000256" key="5">
    <source>
        <dbReference type="ARBA" id="ARBA00022692"/>
    </source>
</evidence>
<name>A0A9W7Y5E2_9FUNG</name>
<evidence type="ECO:0000313" key="13">
    <source>
        <dbReference type="EMBL" id="KAJ1724283.1"/>
    </source>
</evidence>
<keyword evidence="4" id="KW-0645">Protease</keyword>
<dbReference type="GO" id="GO:0006627">
    <property type="term" value="P:protein processing involved in protein targeting to mitochondrion"/>
    <property type="evidence" value="ECO:0007669"/>
    <property type="project" value="InterPro"/>
</dbReference>
<evidence type="ECO:0000256" key="8">
    <source>
        <dbReference type="ARBA" id="ARBA00022989"/>
    </source>
</evidence>
<organism evidence="13 14">
    <name type="scientific">Coemansia erecta</name>
    <dbReference type="NCBI Taxonomy" id="147472"/>
    <lineage>
        <taxon>Eukaryota</taxon>
        <taxon>Fungi</taxon>
        <taxon>Fungi incertae sedis</taxon>
        <taxon>Zoopagomycota</taxon>
        <taxon>Kickxellomycotina</taxon>
        <taxon>Kickxellomycetes</taxon>
        <taxon>Kickxellales</taxon>
        <taxon>Kickxellaceae</taxon>
        <taxon>Coemansia</taxon>
    </lineage>
</organism>
<dbReference type="PANTHER" id="PTHR46041:SF2">
    <property type="entry name" value="MITOCHONDRIAL INNER MEMBRANE PROTEASE SUBUNIT 2"/>
    <property type="match status" value="1"/>
</dbReference>
<dbReference type="InterPro" id="IPR000223">
    <property type="entry name" value="Pept_S26A_signal_pept_1"/>
</dbReference>
<comment type="caution">
    <text evidence="13">The sequence shown here is derived from an EMBL/GenBank/DDBJ whole genome shotgun (WGS) entry which is preliminary data.</text>
</comment>
<evidence type="ECO:0000256" key="1">
    <source>
        <dbReference type="ARBA" id="ARBA00004434"/>
    </source>
</evidence>
<comment type="similarity">
    <text evidence="2">Belongs to the peptidase S26 family. IMP2 subfamily.</text>
</comment>
<feature type="domain" description="Peptidase S26" evidence="12">
    <location>
        <begin position="108"/>
        <end position="151"/>
    </location>
</feature>